<dbReference type="InterPro" id="IPR052867">
    <property type="entry name" value="ATP_Synthase_Subunit_6"/>
</dbReference>
<evidence type="ECO:0000313" key="3">
    <source>
        <dbReference type="Proteomes" id="UP000015105"/>
    </source>
</evidence>
<dbReference type="Proteomes" id="UP000015105">
    <property type="component" value="Chromosome 7D"/>
</dbReference>
<reference evidence="3" key="1">
    <citation type="journal article" date="2014" name="Science">
        <title>Ancient hybridizations among the ancestral genomes of bread wheat.</title>
        <authorList>
            <consortium name="International Wheat Genome Sequencing Consortium,"/>
            <person name="Marcussen T."/>
            <person name="Sandve S.R."/>
            <person name="Heier L."/>
            <person name="Spannagl M."/>
            <person name="Pfeifer M."/>
            <person name="Jakobsen K.S."/>
            <person name="Wulff B.B."/>
            <person name="Steuernagel B."/>
            <person name="Mayer K.F."/>
            <person name="Olsen O.A."/>
        </authorList>
    </citation>
    <scope>NUCLEOTIDE SEQUENCE [LARGE SCALE GENOMIC DNA]</scope>
    <source>
        <strain evidence="3">cv. AL8/78</strain>
    </source>
</reference>
<sequence>PNPQPATPLFPSSPPRPRRKAPRTRSERYPPEMKFFSAFDPWPVFFRREWGRTWPFLAGFAVTGALITKMTAGFTEEDLKNSKFVQAHKK</sequence>
<dbReference type="PANTHER" id="PTHR34565:SF1">
    <property type="entry name" value="TRANSMEMBRANE PROTEIN"/>
    <property type="match status" value="1"/>
</dbReference>
<accession>A0A453QW34</accession>
<evidence type="ECO:0000313" key="2">
    <source>
        <dbReference type="EnsemblPlants" id="AET7Gv20347100.3"/>
    </source>
</evidence>
<feature type="compositionally biased region" description="Pro residues" evidence="1">
    <location>
        <begin position="1"/>
        <end position="15"/>
    </location>
</feature>
<organism evidence="2 3">
    <name type="scientific">Aegilops tauschii subsp. strangulata</name>
    <name type="common">Goatgrass</name>
    <dbReference type="NCBI Taxonomy" id="200361"/>
    <lineage>
        <taxon>Eukaryota</taxon>
        <taxon>Viridiplantae</taxon>
        <taxon>Streptophyta</taxon>
        <taxon>Embryophyta</taxon>
        <taxon>Tracheophyta</taxon>
        <taxon>Spermatophyta</taxon>
        <taxon>Magnoliopsida</taxon>
        <taxon>Liliopsida</taxon>
        <taxon>Poales</taxon>
        <taxon>Poaceae</taxon>
        <taxon>BOP clade</taxon>
        <taxon>Pooideae</taxon>
        <taxon>Triticodae</taxon>
        <taxon>Triticeae</taxon>
        <taxon>Triticinae</taxon>
        <taxon>Aegilops</taxon>
    </lineage>
</organism>
<dbReference type="Gramene" id="AET7Gv20347100.3">
    <property type="protein sequence ID" value="AET7Gv20347100.3"/>
    <property type="gene ID" value="AET7Gv20347100"/>
</dbReference>
<protein>
    <recommendedName>
        <fullName evidence="4">Mitochondrial ATP synthase 6 kDa subunit</fullName>
    </recommendedName>
</protein>
<name>A0A453QW34_AEGTS</name>
<dbReference type="PANTHER" id="PTHR34565">
    <property type="entry name" value="TRANSMEMBRANE PROTEIN"/>
    <property type="match status" value="1"/>
</dbReference>
<evidence type="ECO:0000256" key="1">
    <source>
        <dbReference type="SAM" id="MobiDB-lite"/>
    </source>
</evidence>
<reference evidence="2" key="3">
    <citation type="journal article" date="2017" name="Nature">
        <title>Genome sequence of the progenitor of the wheat D genome Aegilops tauschii.</title>
        <authorList>
            <person name="Luo M.C."/>
            <person name="Gu Y.Q."/>
            <person name="Puiu D."/>
            <person name="Wang H."/>
            <person name="Twardziok S.O."/>
            <person name="Deal K.R."/>
            <person name="Huo N."/>
            <person name="Zhu T."/>
            <person name="Wang L."/>
            <person name="Wang Y."/>
            <person name="McGuire P.E."/>
            <person name="Liu S."/>
            <person name="Long H."/>
            <person name="Ramasamy R.K."/>
            <person name="Rodriguez J.C."/>
            <person name="Van S.L."/>
            <person name="Yuan L."/>
            <person name="Wang Z."/>
            <person name="Xia Z."/>
            <person name="Xiao L."/>
            <person name="Anderson O.D."/>
            <person name="Ouyang S."/>
            <person name="Liang Y."/>
            <person name="Zimin A.V."/>
            <person name="Pertea G."/>
            <person name="Qi P."/>
            <person name="Bennetzen J.L."/>
            <person name="Dai X."/>
            <person name="Dawson M.W."/>
            <person name="Muller H.G."/>
            <person name="Kugler K."/>
            <person name="Rivarola-Duarte L."/>
            <person name="Spannagl M."/>
            <person name="Mayer K.F.X."/>
            <person name="Lu F.H."/>
            <person name="Bevan M.W."/>
            <person name="Leroy P."/>
            <person name="Li P."/>
            <person name="You F.M."/>
            <person name="Sun Q."/>
            <person name="Liu Z."/>
            <person name="Lyons E."/>
            <person name="Wicker T."/>
            <person name="Salzberg S.L."/>
            <person name="Devos K.M."/>
            <person name="Dvorak J."/>
        </authorList>
    </citation>
    <scope>NUCLEOTIDE SEQUENCE [LARGE SCALE GENOMIC DNA]</scope>
    <source>
        <strain evidence="2">cv. AL8/78</strain>
    </source>
</reference>
<keyword evidence="3" id="KW-1185">Reference proteome</keyword>
<proteinExistence type="predicted"/>
<reference evidence="2" key="4">
    <citation type="submission" date="2019-03" db="UniProtKB">
        <authorList>
            <consortium name="EnsemblPlants"/>
        </authorList>
    </citation>
    <scope>IDENTIFICATION</scope>
</reference>
<reference evidence="2" key="5">
    <citation type="journal article" date="2021" name="G3 (Bethesda)">
        <title>Aegilops tauschii genome assembly Aet v5.0 features greater sequence contiguity and improved annotation.</title>
        <authorList>
            <person name="Wang L."/>
            <person name="Zhu T."/>
            <person name="Rodriguez J.C."/>
            <person name="Deal K.R."/>
            <person name="Dubcovsky J."/>
            <person name="McGuire P.E."/>
            <person name="Lux T."/>
            <person name="Spannagl M."/>
            <person name="Mayer K.F.X."/>
            <person name="Baldrich P."/>
            <person name="Meyers B.C."/>
            <person name="Huo N."/>
            <person name="Gu Y.Q."/>
            <person name="Zhou H."/>
            <person name="Devos K.M."/>
            <person name="Bennetzen J.L."/>
            <person name="Unver T."/>
            <person name="Budak H."/>
            <person name="Gulick P.J."/>
            <person name="Galiba G."/>
            <person name="Kalapos B."/>
            <person name="Nelson D.R."/>
            <person name="Li P."/>
            <person name="You F.M."/>
            <person name="Luo M.C."/>
            <person name="Dvorak J."/>
        </authorList>
    </citation>
    <scope>NUCLEOTIDE SEQUENCE [LARGE SCALE GENOMIC DNA]</scope>
    <source>
        <strain evidence="2">cv. AL8/78</strain>
    </source>
</reference>
<feature type="region of interest" description="Disordered" evidence="1">
    <location>
        <begin position="1"/>
        <end position="27"/>
    </location>
</feature>
<dbReference type="STRING" id="200361.A0A453QW34"/>
<evidence type="ECO:0008006" key="4">
    <source>
        <dbReference type="Google" id="ProtNLM"/>
    </source>
</evidence>
<reference evidence="3" key="2">
    <citation type="journal article" date="2017" name="Nat. Plants">
        <title>The Aegilops tauschii genome reveals multiple impacts of transposons.</title>
        <authorList>
            <person name="Zhao G."/>
            <person name="Zou C."/>
            <person name="Li K."/>
            <person name="Wang K."/>
            <person name="Li T."/>
            <person name="Gao L."/>
            <person name="Zhang X."/>
            <person name="Wang H."/>
            <person name="Yang Z."/>
            <person name="Liu X."/>
            <person name="Jiang W."/>
            <person name="Mao L."/>
            <person name="Kong X."/>
            <person name="Jiao Y."/>
            <person name="Jia J."/>
        </authorList>
    </citation>
    <scope>NUCLEOTIDE SEQUENCE [LARGE SCALE GENOMIC DNA]</scope>
    <source>
        <strain evidence="3">cv. AL8/78</strain>
    </source>
</reference>
<dbReference type="AlphaFoldDB" id="A0A453QW34"/>
<dbReference type="EnsemblPlants" id="AET7Gv20347100.3">
    <property type="protein sequence ID" value="AET7Gv20347100.3"/>
    <property type="gene ID" value="AET7Gv20347100"/>
</dbReference>